<evidence type="ECO:0000313" key="14">
    <source>
        <dbReference type="Proteomes" id="UP000501705"/>
    </source>
</evidence>
<dbReference type="PANTHER" id="PTHR46494">
    <property type="entry name" value="CORA FAMILY METAL ION TRANSPORTER (EUROFUNG)"/>
    <property type="match status" value="1"/>
</dbReference>
<dbReference type="InterPro" id="IPR045861">
    <property type="entry name" value="CorA_cytoplasmic_dom"/>
</dbReference>
<dbReference type="GO" id="GO:0000287">
    <property type="term" value="F:magnesium ion binding"/>
    <property type="evidence" value="ECO:0007669"/>
    <property type="project" value="TreeGrafter"/>
</dbReference>
<dbReference type="RefSeq" id="WP_167464527.1">
    <property type="nucleotide sequence ID" value="NZ_CP046171.1"/>
</dbReference>
<dbReference type="Gene3D" id="1.20.58.340">
    <property type="entry name" value="Magnesium transport protein CorA, transmembrane region"/>
    <property type="match status" value="2"/>
</dbReference>
<evidence type="ECO:0000256" key="5">
    <source>
        <dbReference type="ARBA" id="ARBA00022692"/>
    </source>
</evidence>
<dbReference type="InterPro" id="IPR002523">
    <property type="entry name" value="MgTranspt_CorA/ZnTranspt_ZntB"/>
</dbReference>
<dbReference type="PANTHER" id="PTHR46494:SF1">
    <property type="entry name" value="CORA FAMILY METAL ION TRANSPORTER (EUROFUNG)"/>
    <property type="match status" value="1"/>
</dbReference>
<evidence type="ECO:0000256" key="3">
    <source>
        <dbReference type="ARBA" id="ARBA00022448"/>
    </source>
</evidence>
<proteinExistence type="inferred from homology"/>
<evidence type="ECO:0000256" key="12">
    <source>
        <dbReference type="SAM" id="Phobius"/>
    </source>
</evidence>
<dbReference type="AlphaFoldDB" id="A0A6G9XX95"/>
<feature type="transmembrane region" description="Helical" evidence="12">
    <location>
        <begin position="302"/>
        <end position="322"/>
    </location>
</feature>
<evidence type="ECO:0000256" key="10">
    <source>
        <dbReference type="ARBA" id="ARBA00034269"/>
    </source>
</evidence>
<evidence type="ECO:0008006" key="15">
    <source>
        <dbReference type="Google" id="ProtNLM"/>
    </source>
</evidence>
<dbReference type="EMBL" id="CP046171">
    <property type="protein sequence ID" value="QIS05453.1"/>
    <property type="molecule type" value="Genomic_DNA"/>
</dbReference>
<evidence type="ECO:0000256" key="4">
    <source>
        <dbReference type="ARBA" id="ARBA00022475"/>
    </source>
</evidence>
<organism evidence="13 14">
    <name type="scientific">Nocardia brasiliensis</name>
    <dbReference type="NCBI Taxonomy" id="37326"/>
    <lineage>
        <taxon>Bacteria</taxon>
        <taxon>Bacillati</taxon>
        <taxon>Actinomycetota</taxon>
        <taxon>Actinomycetes</taxon>
        <taxon>Mycobacteriales</taxon>
        <taxon>Nocardiaceae</taxon>
        <taxon>Nocardia</taxon>
    </lineage>
</organism>
<dbReference type="FunFam" id="1.20.58.340:FF:000004">
    <property type="entry name" value="Magnesium transport protein CorA"/>
    <property type="match status" value="1"/>
</dbReference>
<dbReference type="Proteomes" id="UP000501705">
    <property type="component" value="Chromosome"/>
</dbReference>
<keyword evidence="3" id="KW-0813">Transport</keyword>
<evidence type="ECO:0000256" key="11">
    <source>
        <dbReference type="ARBA" id="ARBA00045497"/>
    </source>
</evidence>
<dbReference type="GO" id="GO:0015095">
    <property type="term" value="F:magnesium ion transmembrane transporter activity"/>
    <property type="evidence" value="ECO:0007669"/>
    <property type="project" value="TreeGrafter"/>
</dbReference>
<comment type="subcellular location">
    <subcellularLocation>
        <location evidence="1">Cell membrane</location>
        <topology evidence="1">Multi-pass membrane protein</topology>
    </subcellularLocation>
</comment>
<evidence type="ECO:0000256" key="1">
    <source>
        <dbReference type="ARBA" id="ARBA00004651"/>
    </source>
</evidence>
<evidence type="ECO:0000313" key="13">
    <source>
        <dbReference type="EMBL" id="QIS05453.1"/>
    </source>
</evidence>
<sequence length="328" mass="36217">MITEAAVYLDGVTQVGMTGYGPNWRQPGAFAWVSVREPDDGDLARLHETVGVAPQAISAAHDDLQRPGMQVVGDTVLLALTTGHYRPESMTVDLTDLVLVVGPDYVVTLSDADLPGFAALRAEVEDGRTELRGGPLALLHGMLELVIDSFATLIEDIDREIRLLEREVFAGRGTNLVAEIYRLRRLLLEVEQTTGRLVDEPLERLIRRRLPRWVGMDPCAASVGEQALHEIDRQVRYLDSRVRGRRALLDGVLDVNLTQVGLRQAQDIRRIAAWVATAAGPALIAGIYGMNFATMPELTWVYGYPVALAAMAVLAVFLQVLFRKKDWL</sequence>
<evidence type="ECO:0000256" key="2">
    <source>
        <dbReference type="ARBA" id="ARBA00009765"/>
    </source>
</evidence>
<dbReference type="GO" id="GO:0015087">
    <property type="term" value="F:cobalt ion transmembrane transporter activity"/>
    <property type="evidence" value="ECO:0007669"/>
    <property type="project" value="TreeGrafter"/>
</dbReference>
<keyword evidence="5 12" id="KW-0812">Transmembrane</keyword>
<protein>
    <recommendedName>
        <fullName evidence="15">Magnesium transport protein CorA</fullName>
    </recommendedName>
</protein>
<evidence type="ECO:0000256" key="9">
    <source>
        <dbReference type="ARBA" id="ARBA00023136"/>
    </source>
</evidence>
<name>A0A6G9XX95_NOCBR</name>
<accession>A0A6G9XX95</accession>
<keyword evidence="6" id="KW-0460">Magnesium</keyword>
<gene>
    <name evidence="13" type="ORF">F5X71_26890</name>
</gene>
<comment type="similarity">
    <text evidence="2">Belongs to the CorA metal ion transporter (MIT) (TC 1.A.35) family.</text>
</comment>
<keyword evidence="7 12" id="KW-1133">Transmembrane helix</keyword>
<dbReference type="SUPFAM" id="SSF143865">
    <property type="entry name" value="CorA soluble domain-like"/>
    <property type="match status" value="1"/>
</dbReference>
<dbReference type="GO" id="GO:0050897">
    <property type="term" value="F:cobalt ion binding"/>
    <property type="evidence" value="ECO:0007669"/>
    <property type="project" value="TreeGrafter"/>
</dbReference>
<keyword evidence="4" id="KW-1003">Cell membrane</keyword>
<dbReference type="InterPro" id="IPR045863">
    <property type="entry name" value="CorA_TM1_TM2"/>
</dbReference>
<evidence type="ECO:0000256" key="8">
    <source>
        <dbReference type="ARBA" id="ARBA00023065"/>
    </source>
</evidence>
<dbReference type="Gene3D" id="3.30.460.20">
    <property type="entry name" value="CorA soluble domain-like"/>
    <property type="match status" value="1"/>
</dbReference>
<evidence type="ECO:0000256" key="7">
    <source>
        <dbReference type="ARBA" id="ARBA00022989"/>
    </source>
</evidence>
<comment type="function">
    <text evidence="11">Mediates influx of magnesium ions. Alternates between open and closed states. Activated by low cytoplasmic Mg(2+) levels. Inactive when cytoplasmic Mg(2+) levels are high.</text>
</comment>
<dbReference type="SUPFAM" id="SSF144083">
    <property type="entry name" value="Magnesium transport protein CorA, transmembrane region"/>
    <property type="match status" value="1"/>
</dbReference>
<evidence type="ECO:0000256" key="6">
    <source>
        <dbReference type="ARBA" id="ARBA00022842"/>
    </source>
</evidence>
<dbReference type="Pfam" id="PF01544">
    <property type="entry name" value="CorA"/>
    <property type="match status" value="1"/>
</dbReference>
<dbReference type="GO" id="GO:0005886">
    <property type="term" value="C:plasma membrane"/>
    <property type="evidence" value="ECO:0007669"/>
    <property type="project" value="UniProtKB-SubCell"/>
</dbReference>
<feature type="transmembrane region" description="Helical" evidence="12">
    <location>
        <begin position="271"/>
        <end position="290"/>
    </location>
</feature>
<comment type="catalytic activity">
    <reaction evidence="10">
        <text>Mg(2+)(in) = Mg(2+)(out)</text>
        <dbReference type="Rhea" id="RHEA:29827"/>
        <dbReference type="ChEBI" id="CHEBI:18420"/>
    </reaction>
</comment>
<keyword evidence="9 12" id="KW-0472">Membrane</keyword>
<reference evidence="13 14" key="1">
    <citation type="journal article" date="2019" name="ACS Chem. Biol.">
        <title>Identification and Mobilization of a Cryptic Antibiotic Biosynthesis Gene Locus from a Human-Pathogenic Nocardia Isolate.</title>
        <authorList>
            <person name="Herisse M."/>
            <person name="Ishida K."/>
            <person name="Porter J.L."/>
            <person name="Howden B."/>
            <person name="Hertweck C."/>
            <person name="Stinear T.P."/>
            <person name="Pidot S.J."/>
        </authorList>
    </citation>
    <scope>NUCLEOTIDE SEQUENCE [LARGE SCALE GENOMIC DNA]</scope>
    <source>
        <strain evidence="13 14">AUSMDU00024985</strain>
    </source>
</reference>
<keyword evidence="8" id="KW-0406">Ion transport</keyword>